<name>L9XDD4_9EURY</name>
<evidence type="ECO:0000313" key="2">
    <source>
        <dbReference type="EMBL" id="ELY59451.1"/>
    </source>
</evidence>
<dbReference type="AlphaFoldDB" id="L9XDD4"/>
<dbReference type="Proteomes" id="UP000011688">
    <property type="component" value="Unassembled WGS sequence"/>
</dbReference>
<sequence>MTPSRSDSSTDDDALAPAEITDRLDGLDVGDTVTVNDRELPYEVIETDAYSVIAAAPNGHRVTISQNLQSGGWTINEPVYDVESLEE</sequence>
<accession>L9XDD4</accession>
<dbReference type="eggNOG" id="arCOG14258">
    <property type="taxonomic scope" value="Archaea"/>
</dbReference>
<organism evidence="2 3">
    <name type="scientific">Natronococcus amylolyticus DSM 10524</name>
    <dbReference type="NCBI Taxonomy" id="1227497"/>
    <lineage>
        <taxon>Archaea</taxon>
        <taxon>Methanobacteriati</taxon>
        <taxon>Methanobacteriota</taxon>
        <taxon>Stenosarchaea group</taxon>
        <taxon>Halobacteria</taxon>
        <taxon>Halobacteriales</taxon>
        <taxon>Natrialbaceae</taxon>
        <taxon>Natronococcus</taxon>
    </lineage>
</organism>
<comment type="caution">
    <text evidence="2">The sequence shown here is derived from an EMBL/GenBank/DDBJ whole genome shotgun (WGS) entry which is preliminary data.</text>
</comment>
<protein>
    <recommendedName>
        <fullName evidence="4">Transcriptional regulator</fullName>
    </recommendedName>
</protein>
<dbReference type="EMBL" id="AOIB01000015">
    <property type="protein sequence ID" value="ELY59451.1"/>
    <property type="molecule type" value="Genomic_DNA"/>
</dbReference>
<dbReference type="RefSeq" id="WP_005554688.1">
    <property type="nucleotide sequence ID" value="NZ_AOIB01000015.1"/>
</dbReference>
<evidence type="ECO:0008006" key="4">
    <source>
        <dbReference type="Google" id="ProtNLM"/>
    </source>
</evidence>
<proteinExistence type="predicted"/>
<dbReference type="OrthoDB" id="196792at2157"/>
<evidence type="ECO:0000313" key="3">
    <source>
        <dbReference type="Proteomes" id="UP000011688"/>
    </source>
</evidence>
<feature type="region of interest" description="Disordered" evidence="1">
    <location>
        <begin position="1"/>
        <end position="23"/>
    </location>
</feature>
<evidence type="ECO:0000256" key="1">
    <source>
        <dbReference type="SAM" id="MobiDB-lite"/>
    </source>
</evidence>
<keyword evidence="3" id="KW-1185">Reference proteome</keyword>
<reference evidence="2 3" key="1">
    <citation type="journal article" date="2014" name="PLoS Genet.">
        <title>Phylogenetically driven sequencing of extremely halophilic archaea reveals strategies for static and dynamic osmo-response.</title>
        <authorList>
            <person name="Becker E.A."/>
            <person name="Seitzer P.M."/>
            <person name="Tritt A."/>
            <person name="Larsen D."/>
            <person name="Krusor M."/>
            <person name="Yao A.I."/>
            <person name="Wu D."/>
            <person name="Madern D."/>
            <person name="Eisen J.A."/>
            <person name="Darling A.E."/>
            <person name="Facciotti M.T."/>
        </authorList>
    </citation>
    <scope>NUCLEOTIDE SEQUENCE [LARGE SCALE GENOMIC DNA]</scope>
    <source>
        <strain evidence="2 3">DSM 10524</strain>
    </source>
</reference>
<gene>
    <name evidence="2" type="ORF">C491_06563</name>
</gene>